<evidence type="ECO:0000313" key="3">
    <source>
        <dbReference type="EMBL" id="KAK9132196.1"/>
    </source>
</evidence>
<dbReference type="InterPro" id="IPR013881">
    <property type="entry name" value="Pre-mRNA_splic_Prp3_dom"/>
</dbReference>
<accession>A0AAP0JFB3</accession>
<feature type="compositionally biased region" description="Pro residues" evidence="1">
    <location>
        <begin position="394"/>
        <end position="408"/>
    </location>
</feature>
<sequence length="510" mass="56323">MAHSTRTVGVEKEGKRERRRFGDKAEENVDFNSSTNSIANFYARDNSCQEPSSPTKVSSISTTNENKGVSVTRSHEVPGKSSTDVAVTSTGAKTGNLSLAAIAKAKEALQRKKELSEKLKMQSVVLKEGSKVQSASTNSQQGSIQSTTGSVASSTHASSSTPAMPSPGGIAGLGVPATAANYEAVKRAQELAASMGFRHDPEFAPLINMFPGHPPSESIAQQKPAKAPVLRLDALGREIDEHGNVINMSKPTNLSTLKAFQILKPELDVDPELNPHFDASMGIDKKKLLRPKRMGFQFVKERGMNAYQSEAQAELKVKQAQLAKAKAEPYINPNLIEVSERVITKEKPKDPIPDIEWWDAPLVAADNYDEIMEETIEGKLKKDKITIYVEHPLPIEPPAEPAPPPPQPLKLTKKEQKKLRTQRRLAKEKDRQEMIRQGLLEPPKPKVKMSNLMKVLGSEATQDPTRLEMEIRTAAAEREQAHVDRNIARKLTPAERREKKERKLLTIQIR</sequence>
<feature type="compositionally biased region" description="Basic and acidic residues" evidence="1">
    <location>
        <begin position="9"/>
        <end position="26"/>
    </location>
</feature>
<organism evidence="3 4">
    <name type="scientific">Stephania cephalantha</name>
    <dbReference type="NCBI Taxonomy" id="152367"/>
    <lineage>
        <taxon>Eukaryota</taxon>
        <taxon>Viridiplantae</taxon>
        <taxon>Streptophyta</taxon>
        <taxon>Embryophyta</taxon>
        <taxon>Tracheophyta</taxon>
        <taxon>Spermatophyta</taxon>
        <taxon>Magnoliopsida</taxon>
        <taxon>Ranunculales</taxon>
        <taxon>Menispermaceae</taxon>
        <taxon>Menispermoideae</taxon>
        <taxon>Cissampelideae</taxon>
        <taxon>Stephania</taxon>
    </lineage>
</organism>
<evidence type="ECO:0000259" key="2">
    <source>
        <dbReference type="Pfam" id="PF08572"/>
    </source>
</evidence>
<dbReference type="GO" id="GO:0046540">
    <property type="term" value="C:U4/U6 x U5 tri-snRNP complex"/>
    <property type="evidence" value="ECO:0007669"/>
    <property type="project" value="InterPro"/>
</dbReference>
<feature type="region of interest" description="Disordered" evidence="1">
    <location>
        <begin position="128"/>
        <end position="170"/>
    </location>
</feature>
<dbReference type="PANTHER" id="PTHR14212:SF0">
    <property type="entry name" value="U4_U6 SMALL NUCLEAR RIBONUCLEOPROTEIN PRP3"/>
    <property type="match status" value="1"/>
</dbReference>
<feature type="domain" description="Pre-mRNA-splicing factor 3" evidence="2">
    <location>
        <begin position="274"/>
        <end position="492"/>
    </location>
</feature>
<dbReference type="EMBL" id="JBBNAG010000005">
    <property type="protein sequence ID" value="KAK9132196.1"/>
    <property type="molecule type" value="Genomic_DNA"/>
</dbReference>
<evidence type="ECO:0000313" key="4">
    <source>
        <dbReference type="Proteomes" id="UP001419268"/>
    </source>
</evidence>
<dbReference type="InterPro" id="IPR027104">
    <property type="entry name" value="Prp3"/>
</dbReference>
<dbReference type="GO" id="GO:0000398">
    <property type="term" value="P:mRNA splicing, via spliceosome"/>
    <property type="evidence" value="ECO:0007669"/>
    <property type="project" value="InterPro"/>
</dbReference>
<dbReference type="Proteomes" id="UP001419268">
    <property type="component" value="Unassembled WGS sequence"/>
</dbReference>
<proteinExistence type="predicted"/>
<feature type="region of interest" description="Disordered" evidence="1">
    <location>
        <begin position="1"/>
        <end position="26"/>
    </location>
</feature>
<gene>
    <name evidence="3" type="ORF">Scep_011724</name>
</gene>
<feature type="compositionally biased region" description="Low complexity" evidence="1">
    <location>
        <begin position="136"/>
        <end position="168"/>
    </location>
</feature>
<keyword evidence="4" id="KW-1185">Reference proteome</keyword>
<dbReference type="Pfam" id="PF08572">
    <property type="entry name" value="PRP3"/>
    <property type="match status" value="1"/>
</dbReference>
<dbReference type="PANTHER" id="PTHR14212">
    <property type="entry name" value="U4/U6-ASSOCIATED RNA SPLICING FACTOR-RELATED"/>
    <property type="match status" value="1"/>
</dbReference>
<protein>
    <recommendedName>
        <fullName evidence="2">Pre-mRNA-splicing factor 3 domain-containing protein</fullName>
    </recommendedName>
</protein>
<feature type="region of interest" description="Disordered" evidence="1">
    <location>
        <begin position="394"/>
        <end position="417"/>
    </location>
</feature>
<dbReference type="AlphaFoldDB" id="A0AAP0JFB3"/>
<reference evidence="3 4" key="1">
    <citation type="submission" date="2024-01" db="EMBL/GenBank/DDBJ databases">
        <title>Genome assemblies of Stephania.</title>
        <authorList>
            <person name="Yang L."/>
        </authorList>
    </citation>
    <scope>NUCLEOTIDE SEQUENCE [LARGE SCALE GENOMIC DNA]</scope>
    <source>
        <strain evidence="3">JXDWG</strain>
        <tissue evidence="3">Leaf</tissue>
    </source>
</reference>
<evidence type="ECO:0000256" key="1">
    <source>
        <dbReference type="SAM" id="MobiDB-lite"/>
    </source>
</evidence>
<name>A0AAP0JFB3_9MAGN</name>
<feature type="compositionally biased region" description="Polar residues" evidence="1">
    <location>
        <begin position="46"/>
        <end position="72"/>
    </location>
</feature>
<feature type="region of interest" description="Disordered" evidence="1">
    <location>
        <begin position="43"/>
        <end position="87"/>
    </location>
</feature>
<comment type="caution">
    <text evidence="3">The sequence shown here is derived from an EMBL/GenBank/DDBJ whole genome shotgun (WGS) entry which is preliminary data.</text>
</comment>